<comment type="catalytic activity">
    <reaction evidence="5">
        <text>thiamine + ATP = thiamine phosphate + ADP + H(+)</text>
        <dbReference type="Rhea" id="RHEA:12012"/>
        <dbReference type="ChEBI" id="CHEBI:15378"/>
        <dbReference type="ChEBI" id="CHEBI:18385"/>
        <dbReference type="ChEBI" id="CHEBI:30616"/>
        <dbReference type="ChEBI" id="CHEBI:37575"/>
        <dbReference type="ChEBI" id="CHEBI:456216"/>
        <dbReference type="EC" id="2.7.1.89"/>
    </reaction>
</comment>
<comment type="function">
    <text evidence="5">Catalyzes the phosphorylation of thiamine to thiamine phosphate.</text>
</comment>
<dbReference type="Pfam" id="PF01636">
    <property type="entry name" value="APH"/>
    <property type="match status" value="1"/>
</dbReference>
<dbReference type="GO" id="GO:0019165">
    <property type="term" value="F:thiamine kinase activity"/>
    <property type="evidence" value="ECO:0007669"/>
    <property type="project" value="UniProtKB-UniRule"/>
</dbReference>
<evidence type="ECO:0000313" key="8">
    <source>
        <dbReference type="Proteomes" id="UP000254191"/>
    </source>
</evidence>
<keyword evidence="3 5" id="KW-0418">Kinase</keyword>
<protein>
    <recommendedName>
        <fullName evidence="5">Thiamine kinase</fullName>
        <ecNumber evidence="5">2.7.1.89</ecNumber>
    </recommendedName>
</protein>
<dbReference type="InterPro" id="IPR014093">
    <property type="entry name" value="Thiamine_kinase"/>
</dbReference>
<dbReference type="EC" id="2.7.1.89" evidence="5"/>
<evidence type="ECO:0000256" key="2">
    <source>
        <dbReference type="ARBA" id="ARBA00022741"/>
    </source>
</evidence>
<comment type="similarity">
    <text evidence="5">Belongs to the thiamine kinase family.</text>
</comment>
<dbReference type="GO" id="GO:0005524">
    <property type="term" value="F:ATP binding"/>
    <property type="evidence" value="ECO:0007669"/>
    <property type="project" value="UniProtKB-KW"/>
</dbReference>
<evidence type="ECO:0000256" key="1">
    <source>
        <dbReference type="ARBA" id="ARBA00022679"/>
    </source>
</evidence>
<dbReference type="HAMAP" id="MF_01604">
    <property type="entry name" value="Thiamine_kinase"/>
    <property type="match status" value="1"/>
</dbReference>
<accession>A0A379FFU1</accession>
<keyword evidence="1 5" id="KW-0808">Transferase</keyword>
<feature type="domain" description="Aminoglycoside phosphotransferase" evidence="6">
    <location>
        <begin position="38"/>
        <end position="230"/>
    </location>
</feature>
<sequence length="303" mass="36039">MSKSYQQQLLSLLREWFPAIPLSQWQITALAGLGGGTFRLQSNGIDWVARYYGTEKTALFVRAKKESSILKQLLNTQLAPNIIKRHGAWFFFQWLEGEHLTHQQLFGSHLKSLAHQIAKLHQQKPFGFPLDLWHELSVYWYHIDRKRLSPKWLRLHHDFLCQPRRTLIKYAPAHMDLHPENILLSDSGIKFIDWEYAADIDTADSLMTFFAANQLNSAQQTAFLHEYCAYHHYTELNNDQQNRQHPQQQPFYSVNVLKQRILLREPFILYMMLMWYEVRWQQTKDNAFLAMSEPLRRYFSLMN</sequence>
<dbReference type="GO" id="GO:0006772">
    <property type="term" value="P:thiamine metabolic process"/>
    <property type="evidence" value="ECO:0007669"/>
    <property type="project" value="InterPro"/>
</dbReference>
<dbReference type="Proteomes" id="UP000254191">
    <property type="component" value="Unassembled WGS sequence"/>
</dbReference>
<name>A0A379FFU1_PROMI</name>
<dbReference type="SUPFAM" id="SSF56112">
    <property type="entry name" value="Protein kinase-like (PK-like)"/>
    <property type="match status" value="1"/>
</dbReference>
<proteinExistence type="inferred from homology"/>
<keyword evidence="2 5" id="KW-0547">Nucleotide-binding</keyword>
<comment type="pathway">
    <text evidence="5">Cofactor biosynthesis; thiamine diphosphate biosynthesis; thiamine phosphate from thiamine: step 1/1.</text>
</comment>
<dbReference type="RefSeq" id="WP_004247098.1">
    <property type="nucleotide sequence ID" value="NZ_AP026827.1"/>
</dbReference>
<dbReference type="InterPro" id="IPR002575">
    <property type="entry name" value="Aminoglycoside_PTrfase"/>
</dbReference>
<evidence type="ECO:0000256" key="4">
    <source>
        <dbReference type="ARBA" id="ARBA00022840"/>
    </source>
</evidence>
<evidence type="ECO:0000256" key="3">
    <source>
        <dbReference type="ARBA" id="ARBA00022777"/>
    </source>
</evidence>
<keyword evidence="4 5" id="KW-0067">ATP-binding</keyword>
<evidence type="ECO:0000259" key="6">
    <source>
        <dbReference type="Pfam" id="PF01636"/>
    </source>
</evidence>
<evidence type="ECO:0000256" key="5">
    <source>
        <dbReference type="HAMAP-Rule" id="MF_01604"/>
    </source>
</evidence>
<dbReference type="Gene3D" id="3.90.1200.10">
    <property type="match status" value="1"/>
</dbReference>
<dbReference type="AlphaFoldDB" id="A0A379FFU1"/>
<dbReference type="GO" id="GO:0009229">
    <property type="term" value="P:thiamine diphosphate biosynthetic process"/>
    <property type="evidence" value="ECO:0007669"/>
    <property type="project" value="UniProtKB-UniRule"/>
</dbReference>
<dbReference type="EMBL" id="UGTS01000004">
    <property type="protein sequence ID" value="SUC18581.1"/>
    <property type="molecule type" value="Genomic_DNA"/>
</dbReference>
<dbReference type="UniPathway" id="UPA00060">
    <property type="reaction ID" value="UER00596"/>
</dbReference>
<evidence type="ECO:0000313" key="7">
    <source>
        <dbReference type="EMBL" id="SUC18581.1"/>
    </source>
</evidence>
<reference evidence="7 8" key="1">
    <citation type="submission" date="2018-06" db="EMBL/GenBank/DDBJ databases">
        <authorList>
            <consortium name="Pathogen Informatics"/>
            <person name="Doyle S."/>
        </authorList>
    </citation>
    <scope>NUCLEOTIDE SEQUENCE [LARGE SCALE GENOMIC DNA]</scope>
    <source>
        <strain evidence="7 8">NCTC11938</strain>
    </source>
</reference>
<organism evidence="7 8">
    <name type="scientific">Proteus mirabilis</name>
    <dbReference type="NCBI Taxonomy" id="584"/>
    <lineage>
        <taxon>Bacteria</taxon>
        <taxon>Pseudomonadati</taxon>
        <taxon>Pseudomonadota</taxon>
        <taxon>Gammaproteobacteria</taxon>
        <taxon>Enterobacterales</taxon>
        <taxon>Morganellaceae</taxon>
        <taxon>Proteus</taxon>
    </lineage>
</organism>
<dbReference type="InterPro" id="IPR011009">
    <property type="entry name" value="Kinase-like_dom_sf"/>
</dbReference>
<gene>
    <name evidence="5 7" type="primary">thiK</name>
    <name evidence="7" type="ORF">NCTC11938_00821</name>
</gene>